<evidence type="ECO:0000313" key="2">
    <source>
        <dbReference type="EMBL" id="MFC7147621.1"/>
    </source>
</evidence>
<feature type="chain" id="PRO_5046832669" evidence="1">
    <location>
        <begin position="35"/>
        <end position="303"/>
    </location>
</feature>
<dbReference type="EMBL" id="JBHTAI010000002">
    <property type="protein sequence ID" value="MFC7147621.1"/>
    <property type="molecule type" value="Genomic_DNA"/>
</dbReference>
<reference evidence="3" key="1">
    <citation type="journal article" date="2019" name="Int. J. Syst. Evol. Microbiol.">
        <title>The Global Catalogue of Microorganisms (GCM) 10K type strain sequencing project: providing services to taxonomists for standard genome sequencing and annotation.</title>
        <authorList>
            <consortium name="The Broad Institute Genomics Platform"/>
            <consortium name="The Broad Institute Genome Sequencing Center for Infectious Disease"/>
            <person name="Wu L."/>
            <person name="Ma J."/>
        </authorList>
    </citation>
    <scope>NUCLEOTIDE SEQUENCE [LARGE SCALE GENOMIC DNA]</scope>
    <source>
        <strain evidence="3">KCTC 12907</strain>
    </source>
</reference>
<protein>
    <submittedName>
        <fullName evidence="2">Uncharacterized protein</fullName>
    </submittedName>
</protein>
<comment type="caution">
    <text evidence="2">The sequence shown here is derived from an EMBL/GenBank/DDBJ whole genome shotgun (WGS) entry which is preliminary data.</text>
</comment>
<keyword evidence="3" id="KW-1185">Reference proteome</keyword>
<proteinExistence type="predicted"/>
<feature type="signal peptide" evidence="1">
    <location>
        <begin position="1"/>
        <end position="34"/>
    </location>
</feature>
<gene>
    <name evidence="2" type="ORF">ACFQMJ_03645</name>
</gene>
<evidence type="ECO:0000256" key="1">
    <source>
        <dbReference type="SAM" id="SignalP"/>
    </source>
</evidence>
<dbReference type="Proteomes" id="UP001596378">
    <property type="component" value="Unassembled WGS sequence"/>
</dbReference>
<accession>A0ABW2F345</accession>
<name>A0ABW2F345_9BACL</name>
<sequence>MDRAGRRRRTSLRFAATVAIAALLWSSAAVRPAAAELAAGGAGAEPQSKLERQVESWVAALSKQKPFQDWQGADPHIAALGPGTHSWLVLFTKEGQDIGYMVVHAVVDGSFQLGEYGTGPYSLFSMQQLKRSLVYSGLISAEEVGLITASKRYAHPFAAAWEVRIGEQTYWLDAKTAEQLPVDAAQWASLTGGGDRPLPAGQAAASRVDALRLNELFDAYEKLPWLTKETPFPAEDVRKLQKRLDEGKHLRYVAEPFGDAMLYAAPVIGYQRWADGRIDLALDMAGTRFIPLDALLANGLFYR</sequence>
<evidence type="ECO:0000313" key="3">
    <source>
        <dbReference type="Proteomes" id="UP001596378"/>
    </source>
</evidence>
<organism evidence="2 3">
    <name type="scientific">Cohnella cellulosilytica</name>
    <dbReference type="NCBI Taxonomy" id="986710"/>
    <lineage>
        <taxon>Bacteria</taxon>
        <taxon>Bacillati</taxon>
        <taxon>Bacillota</taxon>
        <taxon>Bacilli</taxon>
        <taxon>Bacillales</taxon>
        <taxon>Paenibacillaceae</taxon>
        <taxon>Cohnella</taxon>
    </lineage>
</organism>
<keyword evidence="1" id="KW-0732">Signal</keyword>
<dbReference type="RefSeq" id="WP_378107676.1">
    <property type="nucleotide sequence ID" value="NZ_JBHSUP010000026.1"/>
</dbReference>